<comment type="caution">
    <text evidence="1">The sequence shown here is derived from an EMBL/GenBank/DDBJ whole genome shotgun (WGS) entry which is preliminary data.</text>
</comment>
<name>A0A4Y2FQB5_ARAVE</name>
<reference evidence="1 2" key="1">
    <citation type="journal article" date="2019" name="Sci. Rep.">
        <title>Orb-weaving spider Araneus ventricosus genome elucidates the spidroin gene catalogue.</title>
        <authorList>
            <person name="Kono N."/>
            <person name="Nakamura H."/>
            <person name="Ohtoshi R."/>
            <person name="Moran D.A.P."/>
            <person name="Shinohara A."/>
            <person name="Yoshida Y."/>
            <person name="Fujiwara M."/>
            <person name="Mori M."/>
            <person name="Tomita M."/>
            <person name="Arakawa K."/>
        </authorList>
    </citation>
    <scope>NUCLEOTIDE SEQUENCE [LARGE SCALE GENOMIC DNA]</scope>
</reference>
<dbReference type="Proteomes" id="UP000499080">
    <property type="component" value="Unassembled WGS sequence"/>
</dbReference>
<accession>A0A4Y2FQB5</accession>
<keyword evidence="2" id="KW-1185">Reference proteome</keyword>
<dbReference type="EMBL" id="BGPR01001038">
    <property type="protein sequence ID" value="GBM43702.1"/>
    <property type="molecule type" value="Genomic_DNA"/>
</dbReference>
<protein>
    <submittedName>
        <fullName evidence="1">Uncharacterized protein</fullName>
    </submittedName>
</protein>
<gene>
    <name evidence="1" type="ORF">AVEN_26567_1</name>
</gene>
<proteinExistence type="predicted"/>
<sequence length="143" mass="16320">MTRTTPELVSPSSSFRTAPVERRLTTSDVTYTRPTKTMDLLWNWVWSLKPEALRLPPLKPRIFGRLRHELDSLNQVVIYPTPAVTFPHGNGLLWDRIIGPLLRLSPKLSQILTSPQTEPTALAYRKIYKGRIGQAMSLANVWD</sequence>
<dbReference type="AlphaFoldDB" id="A0A4Y2FQB5"/>
<evidence type="ECO:0000313" key="2">
    <source>
        <dbReference type="Proteomes" id="UP000499080"/>
    </source>
</evidence>
<evidence type="ECO:0000313" key="1">
    <source>
        <dbReference type="EMBL" id="GBM43702.1"/>
    </source>
</evidence>
<organism evidence="1 2">
    <name type="scientific">Araneus ventricosus</name>
    <name type="common">Orbweaver spider</name>
    <name type="synonym">Epeira ventricosa</name>
    <dbReference type="NCBI Taxonomy" id="182803"/>
    <lineage>
        <taxon>Eukaryota</taxon>
        <taxon>Metazoa</taxon>
        <taxon>Ecdysozoa</taxon>
        <taxon>Arthropoda</taxon>
        <taxon>Chelicerata</taxon>
        <taxon>Arachnida</taxon>
        <taxon>Araneae</taxon>
        <taxon>Araneomorphae</taxon>
        <taxon>Entelegynae</taxon>
        <taxon>Araneoidea</taxon>
        <taxon>Araneidae</taxon>
        <taxon>Araneus</taxon>
    </lineage>
</organism>